<reference evidence="3" key="1">
    <citation type="submission" date="2023-07" db="EMBL/GenBank/DDBJ databases">
        <authorList>
            <person name="Stuckert A."/>
        </authorList>
    </citation>
    <scope>NUCLEOTIDE SEQUENCE</scope>
</reference>
<sequence>MGAGRLPVLLRCLVLLTVWTRPVPASASSPHREHTFEVLHVQSGKCLTAENDLLSVGNCSQSNNSVWTWGSSHRLFSVGTQKCLGVDISRPQEPLKLASCDSTLMLWWRCEGRGLSGASGYGLSVKNGSVTAEMKSKDEWTQNGKSEAICDVPYHGTWGGVSWLLLPIL</sequence>
<evidence type="ECO:0000259" key="2">
    <source>
        <dbReference type="SMART" id="SM00458"/>
    </source>
</evidence>
<dbReference type="EMBL" id="CAUEEQ010012213">
    <property type="protein sequence ID" value="CAJ0936229.1"/>
    <property type="molecule type" value="Genomic_DNA"/>
</dbReference>
<dbReference type="Gene3D" id="2.80.10.50">
    <property type="match status" value="1"/>
</dbReference>
<feature type="chain" id="PRO_5045274032" description="Ricin B lectin domain-containing protein" evidence="1">
    <location>
        <begin position="28"/>
        <end position="169"/>
    </location>
</feature>
<accession>A0ABN9L8Y4</accession>
<evidence type="ECO:0000313" key="4">
    <source>
        <dbReference type="Proteomes" id="UP001176940"/>
    </source>
</evidence>
<dbReference type="InterPro" id="IPR035992">
    <property type="entry name" value="Ricin_B-like_lectins"/>
</dbReference>
<keyword evidence="4" id="KW-1185">Reference proteome</keyword>
<dbReference type="InterPro" id="IPR000772">
    <property type="entry name" value="Ricin_B_lectin"/>
</dbReference>
<comment type="caution">
    <text evidence="3">The sequence shown here is derived from an EMBL/GenBank/DDBJ whole genome shotgun (WGS) entry which is preliminary data.</text>
</comment>
<dbReference type="SUPFAM" id="SSF50370">
    <property type="entry name" value="Ricin B-like lectins"/>
    <property type="match status" value="1"/>
</dbReference>
<dbReference type="PROSITE" id="PS50231">
    <property type="entry name" value="RICIN_B_LECTIN"/>
    <property type="match status" value="1"/>
</dbReference>
<feature type="domain" description="Ricin B lectin" evidence="2">
    <location>
        <begin position="33"/>
        <end position="143"/>
    </location>
</feature>
<organism evidence="3 4">
    <name type="scientific">Ranitomeya imitator</name>
    <name type="common">mimic poison frog</name>
    <dbReference type="NCBI Taxonomy" id="111125"/>
    <lineage>
        <taxon>Eukaryota</taxon>
        <taxon>Metazoa</taxon>
        <taxon>Chordata</taxon>
        <taxon>Craniata</taxon>
        <taxon>Vertebrata</taxon>
        <taxon>Euteleostomi</taxon>
        <taxon>Amphibia</taxon>
        <taxon>Batrachia</taxon>
        <taxon>Anura</taxon>
        <taxon>Neobatrachia</taxon>
        <taxon>Hyloidea</taxon>
        <taxon>Dendrobatidae</taxon>
        <taxon>Dendrobatinae</taxon>
        <taxon>Ranitomeya</taxon>
    </lineage>
</organism>
<dbReference type="SMART" id="SM00458">
    <property type="entry name" value="RICIN"/>
    <property type="match status" value="1"/>
</dbReference>
<keyword evidence="1" id="KW-0732">Signal</keyword>
<feature type="signal peptide" evidence="1">
    <location>
        <begin position="1"/>
        <end position="27"/>
    </location>
</feature>
<evidence type="ECO:0000256" key="1">
    <source>
        <dbReference type="SAM" id="SignalP"/>
    </source>
</evidence>
<name>A0ABN9L8Y4_9NEOB</name>
<protein>
    <recommendedName>
        <fullName evidence="2">Ricin B lectin domain-containing protein</fullName>
    </recommendedName>
</protein>
<dbReference type="Pfam" id="PF24562">
    <property type="entry name" value="CysR_MRC2_N"/>
    <property type="match status" value="1"/>
</dbReference>
<proteinExistence type="predicted"/>
<gene>
    <name evidence="3" type="ORF">RIMI_LOCUS6684459</name>
</gene>
<dbReference type="Proteomes" id="UP001176940">
    <property type="component" value="Unassembled WGS sequence"/>
</dbReference>
<evidence type="ECO:0000313" key="3">
    <source>
        <dbReference type="EMBL" id="CAJ0936229.1"/>
    </source>
</evidence>